<name>D8TGA4_SELML</name>
<feature type="compositionally biased region" description="Low complexity" evidence="8">
    <location>
        <begin position="1633"/>
        <end position="1649"/>
    </location>
</feature>
<proteinExistence type="inferred from homology"/>
<comment type="cofactor">
    <cofactor evidence="1">
        <name>Zn(2+)</name>
        <dbReference type="ChEBI" id="CHEBI:29105"/>
    </cofactor>
</comment>
<keyword evidence="4" id="KW-0479">Metal-binding</keyword>
<feature type="compositionally biased region" description="Acidic residues" evidence="8">
    <location>
        <begin position="712"/>
        <end position="725"/>
    </location>
</feature>
<feature type="region of interest" description="Disordered" evidence="8">
    <location>
        <begin position="1020"/>
        <end position="1057"/>
    </location>
</feature>
<keyword evidence="10" id="KW-1185">Reference proteome</keyword>
<reference evidence="9 10" key="1">
    <citation type="journal article" date="2011" name="Science">
        <title>The Selaginella genome identifies genetic changes associated with the evolution of vascular plants.</title>
        <authorList>
            <person name="Banks J.A."/>
            <person name="Nishiyama T."/>
            <person name="Hasebe M."/>
            <person name="Bowman J.L."/>
            <person name="Gribskov M."/>
            <person name="dePamphilis C."/>
            <person name="Albert V.A."/>
            <person name="Aono N."/>
            <person name="Aoyama T."/>
            <person name="Ambrose B.A."/>
            <person name="Ashton N.W."/>
            <person name="Axtell M.J."/>
            <person name="Barker E."/>
            <person name="Barker M.S."/>
            <person name="Bennetzen J.L."/>
            <person name="Bonawitz N.D."/>
            <person name="Chapple C."/>
            <person name="Cheng C."/>
            <person name="Correa L.G."/>
            <person name="Dacre M."/>
            <person name="DeBarry J."/>
            <person name="Dreyer I."/>
            <person name="Elias M."/>
            <person name="Engstrom E.M."/>
            <person name="Estelle M."/>
            <person name="Feng L."/>
            <person name="Finet C."/>
            <person name="Floyd S.K."/>
            <person name="Frommer W.B."/>
            <person name="Fujita T."/>
            <person name="Gramzow L."/>
            <person name="Gutensohn M."/>
            <person name="Harholt J."/>
            <person name="Hattori M."/>
            <person name="Heyl A."/>
            <person name="Hirai T."/>
            <person name="Hiwatashi Y."/>
            <person name="Ishikawa M."/>
            <person name="Iwata M."/>
            <person name="Karol K.G."/>
            <person name="Koehler B."/>
            <person name="Kolukisaoglu U."/>
            <person name="Kubo M."/>
            <person name="Kurata T."/>
            <person name="Lalonde S."/>
            <person name="Li K."/>
            <person name="Li Y."/>
            <person name="Litt A."/>
            <person name="Lyons E."/>
            <person name="Manning G."/>
            <person name="Maruyama T."/>
            <person name="Michael T.P."/>
            <person name="Mikami K."/>
            <person name="Miyazaki S."/>
            <person name="Morinaga S."/>
            <person name="Murata T."/>
            <person name="Mueller-Roeber B."/>
            <person name="Nelson D.R."/>
            <person name="Obara M."/>
            <person name="Oguri Y."/>
            <person name="Olmstead R.G."/>
            <person name="Onodera N."/>
            <person name="Petersen B.L."/>
            <person name="Pils B."/>
            <person name="Prigge M."/>
            <person name="Rensing S.A."/>
            <person name="Riano-Pachon D.M."/>
            <person name="Roberts A.W."/>
            <person name="Sato Y."/>
            <person name="Scheller H.V."/>
            <person name="Schulz B."/>
            <person name="Schulz C."/>
            <person name="Shakirov E.V."/>
            <person name="Shibagaki N."/>
            <person name="Shinohara N."/>
            <person name="Shippen D.E."/>
            <person name="Soerensen I."/>
            <person name="Sotooka R."/>
            <person name="Sugimoto N."/>
            <person name="Sugita M."/>
            <person name="Sumikawa N."/>
            <person name="Tanurdzic M."/>
            <person name="Theissen G."/>
            <person name="Ulvskov P."/>
            <person name="Wakazuki S."/>
            <person name="Weng J.K."/>
            <person name="Willats W.W."/>
            <person name="Wipf D."/>
            <person name="Wolf P.G."/>
            <person name="Yang L."/>
            <person name="Zimmer A.D."/>
            <person name="Zhu Q."/>
            <person name="Mitros T."/>
            <person name="Hellsten U."/>
            <person name="Loque D."/>
            <person name="Otillar R."/>
            <person name="Salamov A."/>
            <person name="Schmutz J."/>
            <person name="Shapiro H."/>
            <person name="Lindquist E."/>
            <person name="Lucas S."/>
            <person name="Rokhsar D."/>
            <person name="Grigoriev I.V."/>
        </authorList>
    </citation>
    <scope>NUCLEOTIDE SEQUENCE [LARGE SCALE GENOMIC DNA]</scope>
</reference>
<dbReference type="PANTHER" id="PTHR10942:SF0">
    <property type="entry name" value="LEISHMANOLYSIN-LIKE PEPTIDASE"/>
    <property type="match status" value="1"/>
</dbReference>
<feature type="compositionally biased region" description="Acidic residues" evidence="8">
    <location>
        <begin position="549"/>
        <end position="564"/>
    </location>
</feature>
<gene>
    <name evidence="9" type="ORF">SELMODRAFT_432529</name>
</gene>
<dbReference type="GO" id="GO:0006508">
    <property type="term" value="P:proteolysis"/>
    <property type="evidence" value="ECO:0007669"/>
    <property type="project" value="UniProtKB-KW"/>
</dbReference>
<feature type="compositionally biased region" description="Acidic residues" evidence="8">
    <location>
        <begin position="1889"/>
        <end position="1905"/>
    </location>
</feature>
<evidence type="ECO:0000256" key="1">
    <source>
        <dbReference type="ARBA" id="ARBA00001947"/>
    </source>
</evidence>
<feature type="compositionally biased region" description="Acidic residues" evidence="8">
    <location>
        <begin position="1405"/>
        <end position="1422"/>
    </location>
</feature>
<feature type="compositionally biased region" description="Low complexity" evidence="8">
    <location>
        <begin position="818"/>
        <end position="834"/>
    </location>
</feature>
<evidence type="ECO:0000256" key="8">
    <source>
        <dbReference type="SAM" id="MobiDB-lite"/>
    </source>
</evidence>
<evidence type="ECO:0000256" key="6">
    <source>
        <dbReference type="ARBA" id="ARBA00022833"/>
    </source>
</evidence>
<dbReference type="InParanoid" id="D8TGA4"/>
<dbReference type="GO" id="GO:0004222">
    <property type="term" value="F:metalloendopeptidase activity"/>
    <property type="evidence" value="ECO:0007669"/>
    <property type="project" value="InterPro"/>
</dbReference>
<evidence type="ECO:0000256" key="3">
    <source>
        <dbReference type="ARBA" id="ARBA00022670"/>
    </source>
</evidence>
<dbReference type="KEGG" id="smo:SELMODRAFT_432529"/>
<keyword evidence="5" id="KW-0378">Hydrolase</keyword>
<evidence type="ECO:0000313" key="9">
    <source>
        <dbReference type="EMBL" id="EFJ04312.1"/>
    </source>
</evidence>
<organism evidence="10">
    <name type="scientific">Selaginella moellendorffii</name>
    <name type="common">Spikemoss</name>
    <dbReference type="NCBI Taxonomy" id="88036"/>
    <lineage>
        <taxon>Eukaryota</taxon>
        <taxon>Viridiplantae</taxon>
        <taxon>Streptophyta</taxon>
        <taxon>Embryophyta</taxon>
        <taxon>Tracheophyta</taxon>
        <taxon>Lycopodiopsida</taxon>
        <taxon>Selaginellales</taxon>
        <taxon>Selaginellaceae</taxon>
        <taxon>Selaginella</taxon>
    </lineage>
</organism>
<feature type="region of interest" description="Disordered" evidence="8">
    <location>
        <begin position="1"/>
        <end position="79"/>
    </location>
</feature>
<keyword evidence="6" id="KW-0862">Zinc</keyword>
<feature type="compositionally biased region" description="Acidic residues" evidence="8">
    <location>
        <begin position="387"/>
        <end position="403"/>
    </location>
</feature>
<feature type="compositionally biased region" description="Acidic residues" evidence="8">
    <location>
        <begin position="1082"/>
        <end position="1100"/>
    </location>
</feature>
<feature type="compositionally biased region" description="Low complexity" evidence="8">
    <location>
        <begin position="1350"/>
        <end position="1370"/>
    </location>
</feature>
<dbReference type="GO" id="GO:0007155">
    <property type="term" value="P:cell adhesion"/>
    <property type="evidence" value="ECO:0007669"/>
    <property type="project" value="InterPro"/>
</dbReference>
<dbReference type="GO" id="GO:0005737">
    <property type="term" value="C:cytoplasm"/>
    <property type="evidence" value="ECO:0000318"/>
    <property type="project" value="GO_Central"/>
</dbReference>
<keyword evidence="7" id="KW-0482">Metalloprotease</keyword>
<feature type="compositionally biased region" description="Acidic residues" evidence="8">
    <location>
        <begin position="1729"/>
        <end position="1744"/>
    </location>
</feature>
<feature type="compositionally biased region" description="Basic and acidic residues" evidence="8">
    <location>
        <begin position="453"/>
        <end position="465"/>
    </location>
</feature>
<dbReference type="OMA" id="VNDDMLD"/>
<feature type="region of interest" description="Disordered" evidence="8">
    <location>
        <begin position="549"/>
        <end position="681"/>
    </location>
</feature>
<feature type="region of interest" description="Disordered" evidence="8">
    <location>
        <begin position="959"/>
        <end position="989"/>
    </location>
</feature>
<feature type="region of interest" description="Disordered" evidence="8">
    <location>
        <begin position="140"/>
        <end position="174"/>
    </location>
</feature>
<keyword evidence="3" id="KW-0645">Protease</keyword>
<feature type="compositionally biased region" description="Low complexity" evidence="8">
    <location>
        <begin position="1036"/>
        <end position="1048"/>
    </location>
</feature>
<evidence type="ECO:0000313" key="10">
    <source>
        <dbReference type="Proteomes" id="UP000001514"/>
    </source>
</evidence>
<evidence type="ECO:0000256" key="5">
    <source>
        <dbReference type="ARBA" id="ARBA00022801"/>
    </source>
</evidence>
<dbReference type="InterPro" id="IPR001577">
    <property type="entry name" value="Peptidase_M8"/>
</dbReference>
<feature type="region of interest" description="Disordered" evidence="8">
    <location>
        <begin position="1282"/>
        <end position="1307"/>
    </location>
</feature>
<feature type="region of interest" description="Disordered" evidence="8">
    <location>
        <begin position="1082"/>
        <end position="1146"/>
    </location>
</feature>
<feature type="compositionally biased region" description="Basic and acidic residues" evidence="8">
    <location>
        <begin position="1785"/>
        <end position="1806"/>
    </location>
</feature>
<feature type="non-terminal residue" evidence="9">
    <location>
        <position position="2064"/>
    </location>
</feature>
<dbReference type="GO" id="GO:0016020">
    <property type="term" value="C:membrane"/>
    <property type="evidence" value="ECO:0007669"/>
    <property type="project" value="InterPro"/>
</dbReference>
<dbReference type="PANTHER" id="PTHR10942">
    <property type="entry name" value="LEISHMANOLYSIN-LIKE PEPTIDASE"/>
    <property type="match status" value="1"/>
</dbReference>
<feature type="compositionally biased region" description="Basic and acidic residues" evidence="8">
    <location>
        <begin position="13"/>
        <end position="25"/>
    </location>
</feature>
<feature type="region of interest" description="Disordered" evidence="8">
    <location>
        <begin position="1405"/>
        <end position="1473"/>
    </location>
</feature>
<protein>
    <submittedName>
        <fullName evidence="9">Uncharacterized protein</fullName>
    </submittedName>
</protein>
<feature type="region of interest" description="Disordered" evidence="8">
    <location>
        <begin position="1560"/>
        <end position="1610"/>
    </location>
</feature>
<dbReference type="Proteomes" id="UP000001514">
    <property type="component" value="Unassembled WGS sequence"/>
</dbReference>
<feature type="region of interest" description="Disordered" evidence="8">
    <location>
        <begin position="1995"/>
        <end position="2020"/>
    </location>
</feature>
<dbReference type="HOGENOM" id="CLU_232932_0_0_1"/>
<dbReference type="GO" id="GO:0008233">
    <property type="term" value="F:peptidase activity"/>
    <property type="evidence" value="ECO:0000318"/>
    <property type="project" value="GO_Central"/>
</dbReference>
<comment type="similarity">
    <text evidence="2">Belongs to the peptidase M8 family.</text>
</comment>
<evidence type="ECO:0000256" key="4">
    <source>
        <dbReference type="ARBA" id="ARBA00022723"/>
    </source>
</evidence>
<dbReference type="EMBL" id="GL377978">
    <property type="protein sequence ID" value="EFJ04312.1"/>
    <property type="molecule type" value="Genomic_DNA"/>
</dbReference>
<feature type="region of interest" description="Disordered" evidence="8">
    <location>
        <begin position="1624"/>
        <end position="1656"/>
    </location>
</feature>
<sequence>MVEDTQRASPASEDIHEVVEDEQTKVDVPQRVTEREVELPIPVEQLQESAKEALQEPQPVAEAVPGPEAVPEAAEEPAQEVELAEPLVAQVPTTTVDAVLHAHEEIEAKESIEPAEGAVDDQVENVEPRESAAVAVLEEGEKLAVPEIESGAPDSMHATDPMVEDTQRASPASEDIHEVVEDEQTKVDVPQRVTEREVELPIPVEQLQESAKEALQEPQPVAEAVPGTEAVPEAAEELAQVENVEPRESASVAVLEEGEKLAVPEIESGAPDSMHATDPMVEDTQGASPASEDIHEVVEDEQTKVDVPQQVSEREVELPIPVEELPESAKEAVQEPQPVVEAVPGTEAVPEAAEELAQEVELAEPLVAQVPTTTVDAVLPAHEEIEAEESIEPAEGAVDDQVENVEPRESASVAVLEEGEKLAVPEIESGALDSMHATDPMVEDTQRASPASEDIHEVVEDEQSKVDVPQQVSEREVELPIPVEQLQESAKEAVQEPQPVAEAVPGTEAVPEAAEELAQEVELAEPLVAQVPTTTVDAVLPAHEEIEAEESIEPAEGAVDDQVENVEPRESASVAVLEEGEKLAVPEIESGAPDSMHATDPMVEDTQRASPASEDIHEVVEDEQTKVDVPQQVSEREVELPIPVEELPESANEVVQEPQPVAEAVPGPEAVPEAAEEPAQEVELAEPLVAQVPTATVDAVLPAHKEIEAEESIEPAEVAVDDQVENVEPRESASVAILEEGEKLAVPEIDSGAPDSISATDPMVEDTQGACPASEDIHELVEEEQIKFDVPQQVSEREVELPIPVEELPESANEVVQEPQPVAEAVPGPEAVPEAAEEPAQEVELAEPLVAQEIEAEESIEPAEVAVDDQVENVEPRESASVAILEEGEKLAVPEIDSGAPDSISATDPMVEDTQGACPASEDIHELVEEEQIKFDVPQQVSEREVELPIPVEELAESANEVVQEPQPVAEAVPGPEAVPEAAEEPAQEVELAEPLVAQVPTATVDAVLPAHKEIEAEESIKPAEVAVDDQEPEPVAEAVPGPEAVPEAAEEPAQEVELAEPLVAQVPTATVDAVLPAHEEIEAEESIEPAEGAVDEQVENVEPRESASVAILEEGEKLAVPEIDSGPPDSISATDPMVEDTQGACPASEDIHELVEEEQTKVDVPQQVSEREVELPIPVEELPESAKEAVQEPEPVSEAVPGPEAVPEAAEEPAQEVELAEPLVAQVPTATVDAVLPAHKEIEAEESIEPAEVAVDDQVENVEPRESASVAILEEGEKLAVPEIDSGAPDSISATDPMVEDTQGACHASEDIHELVEEEQTKVDVPQQVSEREVELPIPVEELPESANEAVQEPEPVAEAVPGTEAVPEAAEEPAQEVELAEPLVAQVPTATVDAVLPAHEEIEAEESIEPAEGAVDDQVENVEPRESASVAVLEEGEKLAVPEIESGAPDSMHATDPMVEDTQGASPASEDIHEVVEEEQTKVDVPQRVSEREEVELAEPLVAQVPTATVDAVLPAHEEIEAEESIEPAEGAVDDQVVNVEPRESAAVAVLEEGEKLAVPEIESGAPDSMHATDPMVEDTQRASPASEDIHKVVEEEKTKVDVPQRVSEREVELPIPVEQLQESAKEAVQEPQPVAEAVPGPEAVPEAAEEPAQEVELAEPLVAQVPTTTVDAVLPAHEEIEAKESIEPAEGAVDDQEVELAEPLVAQVPTATVDAVLPAHEEIEAEESIEPAEGAVDDQVENVEPRESASVAVLEEGEKLAVPEIESGAPDSMHATDPMVEDTQRASHSSEDIHEVVEDEQTKVDVPQQVSEREVELPIPVEEFPESAKESVQEPQPVVEAVPGTEAVPEAAEELAQEVELAEPLVGSSRTITVDAVLPAHEEIEAEESIEPAEGAVDEQVENVEPRESASVAVLEEGEKLAVPEIESGAPDSMHATDPMVEDTQGGSPASEDIHEHVEEEEVNVEKGQQVSERGLGLAFRVEELPQVTNEAVQEPETVLEAVPEREAVPEAAEEAAKGVELAEPVAAQVPTTTVDAVLRAHDEIKEEESMEPGEVAVNDQ</sequence>
<feature type="region of interest" description="Disordered" evidence="8">
    <location>
        <begin position="896"/>
        <end position="916"/>
    </location>
</feature>
<dbReference type="GO" id="GO:0046872">
    <property type="term" value="F:metal ion binding"/>
    <property type="evidence" value="ECO:0007669"/>
    <property type="project" value="UniProtKB-KW"/>
</dbReference>
<feature type="region of interest" description="Disordered" evidence="8">
    <location>
        <begin position="1729"/>
        <end position="1840"/>
    </location>
</feature>
<feature type="compositionally biased region" description="Low complexity" evidence="8">
    <location>
        <begin position="657"/>
        <end position="673"/>
    </location>
</feature>
<feature type="compositionally biased region" description="Low complexity" evidence="8">
    <location>
        <begin position="965"/>
        <end position="981"/>
    </location>
</feature>
<feature type="region of interest" description="Disordered" evidence="8">
    <location>
        <begin position="210"/>
        <end position="338"/>
    </location>
</feature>
<feature type="region of interest" description="Disordered" evidence="8">
    <location>
        <begin position="804"/>
        <end position="842"/>
    </location>
</feature>
<accession>D8TGA4</accession>
<feature type="compositionally biased region" description="Basic and acidic residues" evidence="8">
    <location>
        <begin position="614"/>
        <end position="626"/>
    </location>
</feature>
<feature type="compositionally biased region" description="Low complexity" evidence="8">
    <location>
        <begin position="1193"/>
        <end position="1209"/>
    </location>
</feature>
<feature type="region of interest" description="Disordered" evidence="8">
    <location>
        <begin position="1320"/>
        <end position="1379"/>
    </location>
</feature>
<feature type="compositionally biased region" description="Basic and acidic residues" evidence="8">
    <location>
        <begin position="1590"/>
        <end position="1610"/>
    </location>
</feature>
<feature type="region of interest" description="Disordered" evidence="8">
    <location>
        <begin position="442"/>
        <end position="510"/>
    </location>
</feature>
<feature type="region of interest" description="Disordered" evidence="8">
    <location>
        <begin position="387"/>
        <end position="412"/>
    </location>
</feature>
<feature type="region of interest" description="Disordered" evidence="8">
    <location>
        <begin position="1889"/>
        <end position="1974"/>
    </location>
</feature>
<feature type="region of interest" description="Disordered" evidence="8">
    <location>
        <begin position="712"/>
        <end position="771"/>
    </location>
</feature>
<dbReference type="Gramene" id="EFJ04312">
    <property type="protein sequence ID" value="EFJ04312"/>
    <property type="gene ID" value="SELMODRAFT_432529"/>
</dbReference>
<evidence type="ECO:0000256" key="7">
    <source>
        <dbReference type="ARBA" id="ARBA00023049"/>
    </source>
</evidence>
<feature type="region of interest" description="Disordered" evidence="8">
    <location>
        <begin position="1159"/>
        <end position="1217"/>
    </location>
</feature>
<feature type="compositionally biased region" description="Low complexity" evidence="8">
    <location>
        <begin position="56"/>
        <end position="72"/>
    </location>
</feature>
<evidence type="ECO:0000256" key="2">
    <source>
        <dbReference type="ARBA" id="ARBA00005860"/>
    </source>
</evidence>
<feature type="compositionally biased region" description="Basic and acidic residues" evidence="8">
    <location>
        <begin position="292"/>
        <end position="304"/>
    </location>
</feature>